<dbReference type="GO" id="GO:0005524">
    <property type="term" value="F:ATP binding"/>
    <property type="evidence" value="ECO:0007669"/>
    <property type="project" value="UniProtKB-KW"/>
</dbReference>
<dbReference type="Gene3D" id="3.80.10.10">
    <property type="entry name" value="Ribonuclease Inhibitor"/>
    <property type="match status" value="2"/>
</dbReference>
<dbReference type="InterPro" id="IPR050905">
    <property type="entry name" value="Plant_NBS-LRR"/>
</dbReference>
<name>A0AAW0L6C2_QUESU</name>
<sequence>MTKDGKYYVDLDGQQRKDWNSIMELSGTILEIAKIIWAPIGKCVKYHRSLDEKMIILHNKLEAVNSRKEDIESRMNVELCLGKQLKKEVQLWLENVQKMNGEAETINQEVGEGKFLLRAHLGKLVTKKIQEVEELHQKGSFNDSLVVDGPDGNRVMLPTTIIVGDTTRRNMEEIWACLMDDDVRKVSVHGIGGVGKTTIMKHIYNRLLIETGKFDNAIWVTVPKATSVIQLQSKIAHAFELGLSENESETIRAAKLLAMLRMRKRYVLILDDLWEEFELEEVGIPEPTRDNECKIVLTTRLSDVCVRMGCKKIKVQLLSENETWNLFLEKVGRDLVAPEIETVAKDIAKECGRLPLAIVTIARSMKGVVDHCEWRNALEELRVSTSGLSGMGKVYEQLKFSYIQLQDERLRHCLLYCALYPEDFLIGRKELIEHLIAGGVIEGMKNKRAEFDKGHAMLNKLENSCLLESVVDQNNDMKWVKMHDLIRDMALQITSTSPQFLVEAGVFLRNFPNIEKWAENLEKVSLMHNYISEVPSNLSPKCHRLSTLLLSSNHTLTLIPNSFFVHMHVLQVLDLSDTGLEILPDSVSGLENLTALLLRGCYRLKYVPSLAKMKVLMKLDFSHSGIKEVPQGMEMLVSLKYLNLYARNLEIIPSGILPKLTSLQFLMIYGASKTLKVKGEEVASLRKLETFAGQLYDQNDFNAYVRCLQEQGPNNYFIRVGEVSNEAIEEEMESFQKEVHFTKCNIGRGEDTMLLLPGDIQSLQIIKCHGIISLSSISSLNNASELKTCVLSGCNGIECILQQSSYILLENLESLALTRLRNLCDLFRGERAAPLPPGTFSALKKLSIYCCPIMKKLFEVSLLLHFKNLEALTVCECYQMKEIIATGHEYALGESSNLSANNDFTISLPQLRYLSLEDLPRLESIYRGTMVCYSLEVIQVFGCPKLKRIPLSLPHIGGQPSPPPKLQRISTNIWEALEWDHPNAKNVLQPLVRSVQIWG</sequence>
<proteinExistence type="inferred from homology"/>
<dbReference type="SUPFAM" id="SSF52058">
    <property type="entry name" value="L domain-like"/>
    <property type="match status" value="1"/>
</dbReference>
<dbReference type="PANTHER" id="PTHR33463">
    <property type="entry name" value="NB-ARC DOMAIN-CONTAINING PROTEIN-RELATED"/>
    <property type="match status" value="1"/>
</dbReference>
<dbReference type="Pfam" id="PF13855">
    <property type="entry name" value="LRR_8"/>
    <property type="match status" value="1"/>
</dbReference>
<dbReference type="Gene3D" id="3.40.50.300">
    <property type="entry name" value="P-loop containing nucleotide triphosphate hydrolases"/>
    <property type="match status" value="1"/>
</dbReference>
<evidence type="ECO:0000259" key="6">
    <source>
        <dbReference type="Pfam" id="PF00931"/>
    </source>
</evidence>
<evidence type="ECO:0000256" key="1">
    <source>
        <dbReference type="ARBA" id="ARBA00008894"/>
    </source>
</evidence>
<dbReference type="InterPro" id="IPR001611">
    <property type="entry name" value="Leu-rich_rpt"/>
</dbReference>
<dbReference type="Gene3D" id="1.10.8.430">
    <property type="entry name" value="Helical domain of apoptotic protease-activating factors"/>
    <property type="match status" value="1"/>
</dbReference>
<dbReference type="AlphaFoldDB" id="A0AAW0L6C2"/>
<dbReference type="EMBL" id="PKMF04000144">
    <property type="protein sequence ID" value="KAK7847235.1"/>
    <property type="molecule type" value="Genomic_DNA"/>
</dbReference>
<keyword evidence="5" id="KW-0067">ATP-binding</keyword>
<dbReference type="InterPro" id="IPR002182">
    <property type="entry name" value="NB-ARC"/>
</dbReference>
<evidence type="ECO:0000256" key="2">
    <source>
        <dbReference type="ARBA" id="ARBA00022737"/>
    </source>
</evidence>
<keyword evidence="10" id="KW-1185">Reference proteome</keyword>
<keyword evidence="3" id="KW-0547">Nucleotide-binding</keyword>
<evidence type="ECO:0000259" key="7">
    <source>
        <dbReference type="Pfam" id="PF23247"/>
    </source>
</evidence>
<dbReference type="InterPro" id="IPR058922">
    <property type="entry name" value="WHD_DRP"/>
</dbReference>
<protein>
    <submittedName>
        <fullName evidence="9">Disease resistance protein</fullName>
    </submittedName>
</protein>
<dbReference type="FunFam" id="1.10.10.10:FF:000322">
    <property type="entry name" value="Probable disease resistance protein At1g63360"/>
    <property type="match status" value="1"/>
</dbReference>
<organism evidence="9 10">
    <name type="scientific">Quercus suber</name>
    <name type="common">Cork oak</name>
    <dbReference type="NCBI Taxonomy" id="58331"/>
    <lineage>
        <taxon>Eukaryota</taxon>
        <taxon>Viridiplantae</taxon>
        <taxon>Streptophyta</taxon>
        <taxon>Embryophyta</taxon>
        <taxon>Tracheophyta</taxon>
        <taxon>Spermatophyta</taxon>
        <taxon>Magnoliopsida</taxon>
        <taxon>eudicotyledons</taxon>
        <taxon>Gunneridae</taxon>
        <taxon>Pentapetalae</taxon>
        <taxon>rosids</taxon>
        <taxon>fabids</taxon>
        <taxon>Fagales</taxon>
        <taxon>Fagaceae</taxon>
        <taxon>Quercus</taxon>
    </lineage>
</organism>
<comment type="caution">
    <text evidence="9">The sequence shown here is derived from an EMBL/GenBank/DDBJ whole genome shotgun (WGS) entry which is preliminary data.</text>
</comment>
<dbReference type="SUPFAM" id="SSF52540">
    <property type="entry name" value="P-loop containing nucleoside triphosphate hydrolases"/>
    <property type="match status" value="1"/>
</dbReference>
<evidence type="ECO:0000256" key="3">
    <source>
        <dbReference type="ARBA" id="ARBA00022741"/>
    </source>
</evidence>
<dbReference type="Pfam" id="PF23559">
    <property type="entry name" value="WHD_DRP"/>
    <property type="match status" value="1"/>
</dbReference>
<keyword evidence="4" id="KW-0611">Plant defense</keyword>
<gene>
    <name evidence="9" type="ORF">CFP56_006971</name>
</gene>
<evidence type="ECO:0000256" key="4">
    <source>
        <dbReference type="ARBA" id="ARBA00022821"/>
    </source>
</evidence>
<dbReference type="Proteomes" id="UP000237347">
    <property type="component" value="Unassembled WGS sequence"/>
</dbReference>
<accession>A0AAW0L6C2</accession>
<dbReference type="Pfam" id="PF00931">
    <property type="entry name" value="NB-ARC"/>
    <property type="match status" value="1"/>
</dbReference>
<keyword evidence="2" id="KW-0677">Repeat</keyword>
<feature type="domain" description="Disease resistance protein At4g27190-like leucine-rich repeats" evidence="7">
    <location>
        <begin position="836"/>
        <end position="949"/>
    </location>
</feature>
<evidence type="ECO:0000313" key="9">
    <source>
        <dbReference type="EMBL" id="KAK7847235.1"/>
    </source>
</evidence>
<dbReference type="GO" id="GO:0006952">
    <property type="term" value="P:defense response"/>
    <property type="evidence" value="ECO:0007669"/>
    <property type="project" value="UniProtKB-KW"/>
</dbReference>
<feature type="domain" description="NB-ARC" evidence="6">
    <location>
        <begin position="169"/>
        <end position="333"/>
    </location>
</feature>
<reference evidence="9 10" key="1">
    <citation type="journal article" date="2018" name="Sci. Data">
        <title>The draft genome sequence of cork oak.</title>
        <authorList>
            <person name="Ramos A.M."/>
            <person name="Usie A."/>
            <person name="Barbosa P."/>
            <person name="Barros P.M."/>
            <person name="Capote T."/>
            <person name="Chaves I."/>
            <person name="Simoes F."/>
            <person name="Abreu I."/>
            <person name="Carrasquinho I."/>
            <person name="Faro C."/>
            <person name="Guimaraes J.B."/>
            <person name="Mendonca D."/>
            <person name="Nobrega F."/>
            <person name="Rodrigues L."/>
            <person name="Saibo N.J.M."/>
            <person name="Varela M.C."/>
            <person name="Egas C."/>
            <person name="Matos J."/>
            <person name="Miguel C.M."/>
            <person name="Oliveira M.M."/>
            <person name="Ricardo C.P."/>
            <person name="Goncalves S."/>
        </authorList>
    </citation>
    <scope>NUCLEOTIDE SEQUENCE [LARGE SCALE GENOMIC DNA]</scope>
    <source>
        <strain evidence="10">cv. HL8</strain>
    </source>
</reference>
<dbReference type="Pfam" id="PF23247">
    <property type="entry name" value="LRR_RPS2"/>
    <property type="match status" value="1"/>
</dbReference>
<dbReference type="InterPro" id="IPR032675">
    <property type="entry name" value="LRR_dom_sf"/>
</dbReference>
<dbReference type="PANTHER" id="PTHR33463:SF212">
    <property type="entry name" value="AND NB-ARC DOMAINS-CONTAINING DISEASE RESISTANCE PROTEIN, PUTATIVE-RELATED"/>
    <property type="match status" value="1"/>
</dbReference>
<dbReference type="InterPro" id="IPR042197">
    <property type="entry name" value="Apaf_helical"/>
</dbReference>
<evidence type="ECO:0000259" key="8">
    <source>
        <dbReference type="Pfam" id="PF23559"/>
    </source>
</evidence>
<dbReference type="PRINTS" id="PR00364">
    <property type="entry name" value="DISEASERSIST"/>
</dbReference>
<dbReference type="InterPro" id="IPR027417">
    <property type="entry name" value="P-loop_NTPase"/>
</dbReference>
<dbReference type="FunFam" id="3.40.50.300:FF:001091">
    <property type="entry name" value="Probable disease resistance protein At1g61300"/>
    <property type="match status" value="1"/>
</dbReference>
<evidence type="ECO:0000313" key="10">
    <source>
        <dbReference type="Proteomes" id="UP000237347"/>
    </source>
</evidence>
<dbReference type="GO" id="GO:0043531">
    <property type="term" value="F:ADP binding"/>
    <property type="evidence" value="ECO:0007669"/>
    <property type="project" value="InterPro"/>
</dbReference>
<comment type="similarity">
    <text evidence="1">Belongs to the disease resistance NB-LRR family.</text>
</comment>
<dbReference type="InterPro" id="IPR057135">
    <property type="entry name" value="At4g27190-like_LRR"/>
</dbReference>
<feature type="domain" description="Disease resistance protein winged helix" evidence="8">
    <location>
        <begin position="419"/>
        <end position="490"/>
    </location>
</feature>
<evidence type="ECO:0000256" key="5">
    <source>
        <dbReference type="ARBA" id="ARBA00022840"/>
    </source>
</evidence>